<keyword evidence="3" id="KW-1185">Reference proteome</keyword>
<feature type="domain" description="LTD" evidence="1">
    <location>
        <begin position="272"/>
        <end position="395"/>
    </location>
</feature>
<dbReference type="InterPro" id="IPR001322">
    <property type="entry name" value="Lamin_tail_dom"/>
</dbReference>
<gene>
    <name evidence="2" type="ORF">NG653_06375</name>
</gene>
<dbReference type="Pfam" id="PF18942">
    <property type="entry name" value="DUF5689"/>
    <property type="match status" value="1"/>
</dbReference>
<organism evidence="2 3">
    <name type="scientific">Robiginitalea marina</name>
    <dbReference type="NCBI Taxonomy" id="2954105"/>
    <lineage>
        <taxon>Bacteria</taxon>
        <taxon>Pseudomonadati</taxon>
        <taxon>Bacteroidota</taxon>
        <taxon>Flavobacteriia</taxon>
        <taxon>Flavobacteriales</taxon>
        <taxon>Flavobacteriaceae</taxon>
        <taxon>Robiginitalea</taxon>
    </lineage>
</organism>
<dbReference type="Proteomes" id="UP001206312">
    <property type="component" value="Unassembled WGS sequence"/>
</dbReference>
<dbReference type="Pfam" id="PF00932">
    <property type="entry name" value="LTD"/>
    <property type="match status" value="1"/>
</dbReference>
<dbReference type="PROSITE" id="PS51841">
    <property type="entry name" value="LTD"/>
    <property type="match status" value="1"/>
</dbReference>
<dbReference type="EMBL" id="JAMXIB010000004">
    <property type="protein sequence ID" value="MCO5724473.1"/>
    <property type="molecule type" value="Genomic_DNA"/>
</dbReference>
<proteinExistence type="predicted"/>
<dbReference type="InterPro" id="IPR043744">
    <property type="entry name" value="DUF5689"/>
</dbReference>
<dbReference type="InterPro" id="IPR036415">
    <property type="entry name" value="Lamin_tail_dom_sf"/>
</dbReference>
<evidence type="ECO:0000259" key="1">
    <source>
        <dbReference type="PROSITE" id="PS51841"/>
    </source>
</evidence>
<accession>A0ABT1AWQ1</accession>
<sequence length="455" mass="49002">MRKLLLPRIIRMVWVLGVFPSCQPERAFDRPSPDCKGFGLPPITLQDLKGYYPGQTVRITDALQWEGYVVSSDAASNLFGEVYLQDHPREPTGGLALLIDLSDTHALLPVGSRVAINLKGLYLGRSGGAFELGGAFPSFGNLGVGRLPATQFTAHVTLLCEEAQEPEPVPLTIPELSETALNTLVALEGVEFIREEAGLPFATPGQQTRRTLEDCFGHSIQVRNSGYSDFHDALLPAGHGRAIGLLGAFRNRYELLLMEPEDLFLDQPRCDEQFSTQTSDQILISEIADPDNLPEARFIELFNASDSPVPLRGWELRRYTNANPTPGVSVALDGLEIAPGGVVVLSASPEVFEATYGFAPHRGVAGNGPADSNGDDSMELVDPFGNVVDAFGVPGVDGTGTSHEFEDGRALRNRDVLAGSPVFDPGQWTIYNDSGGNGTLLLPRNAPGDFNPGVH</sequence>
<comment type="caution">
    <text evidence="2">The sequence shown here is derived from an EMBL/GenBank/DDBJ whole genome shotgun (WGS) entry which is preliminary data.</text>
</comment>
<dbReference type="SUPFAM" id="SSF74853">
    <property type="entry name" value="Lamin A/C globular tail domain"/>
    <property type="match status" value="1"/>
</dbReference>
<dbReference type="RefSeq" id="WP_252740851.1">
    <property type="nucleotide sequence ID" value="NZ_JAMXIB010000004.1"/>
</dbReference>
<protein>
    <submittedName>
        <fullName evidence="2">DUF5689 domain-containing protein</fullName>
    </submittedName>
</protein>
<reference evidence="2 3" key="1">
    <citation type="submission" date="2022-06" db="EMBL/GenBank/DDBJ databases">
        <authorList>
            <person name="Xuan X."/>
        </authorList>
    </citation>
    <scope>NUCLEOTIDE SEQUENCE [LARGE SCALE GENOMIC DNA]</scope>
    <source>
        <strain evidence="2 3">2V75</strain>
    </source>
</reference>
<evidence type="ECO:0000313" key="2">
    <source>
        <dbReference type="EMBL" id="MCO5724473.1"/>
    </source>
</evidence>
<name>A0ABT1AWQ1_9FLAO</name>
<evidence type="ECO:0000313" key="3">
    <source>
        <dbReference type="Proteomes" id="UP001206312"/>
    </source>
</evidence>
<dbReference type="Gene3D" id="2.60.40.1260">
    <property type="entry name" value="Lamin Tail domain"/>
    <property type="match status" value="1"/>
</dbReference>